<comment type="caution">
    <text evidence="1">The sequence shown here is derived from an EMBL/GenBank/DDBJ whole genome shotgun (WGS) entry which is preliminary data.</text>
</comment>
<accession>A0A2T2XDU6</accession>
<sequence length="135" mass="15841">MSHNNYRPEVLATAWTRVVARETAARIVIGDFLDDWRRITDVTTRTSLIMAPIPDSDDTDLHRWSAFVAALVEYVTVQADMTPPAWVFDDRWTLPEPWFINPYWKLRIWQLVVTPPPWKRRRIFGGDETTMIGRV</sequence>
<proteinExistence type="predicted"/>
<dbReference type="Proteomes" id="UP000242972">
    <property type="component" value="Unassembled WGS sequence"/>
</dbReference>
<protein>
    <submittedName>
        <fullName evidence="1">Uncharacterized protein</fullName>
    </submittedName>
</protein>
<dbReference type="EMBL" id="PXYW01000033">
    <property type="protein sequence ID" value="PSR32669.1"/>
    <property type="molecule type" value="Genomic_DNA"/>
</dbReference>
<gene>
    <name evidence="1" type="ORF">C7B46_12975</name>
</gene>
<evidence type="ECO:0000313" key="2">
    <source>
        <dbReference type="Proteomes" id="UP000242972"/>
    </source>
</evidence>
<evidence type="ECO:0000313" key="1">
    <source>
        <dbReference type="EMBL" id="PSR32669.1"/>
    </source>
</evidence>
<name>A0A2T2XDU6_9FIRM</name>
<dbReference type="AlphaFoldDB" id="A0A2T2XDU6"/>
<organism evidence="1 2">
    <name type="scientific">Sulfobacillus benefaciens</name>
    <dbReference type="NCBI Taxonomy" id="453960"/>
    <lineage>
        <taxon>Bacteria</taxon>
        <taxon>Bacillati</taxon>
        <taxon>Bacillota</taxon>
        <taxon>Clostridia</taxon>
        <taxon>Eubacteriales</taxon>
        <taxon>Clostridiales Family XVII. Incertae Sedis</taxon>
        <taxon>Sulfobacillus</taxon>
    </lineage>
</organism>
<reference evidence="1 2" key="1">
    <citation type="journal article" date="2014" name="BMC Genomics">
        <title>Comparison of environmental and isolate Sulfobacillus genomes reveals diverse carbon, sulfur, nitrogen, and hydrogen metabolisms.</title>
        <authorList>
            <person name="Justice N.B."/>
            <person name="Norman A."/>
            <person name="Brown C.T."/>
            <person name="Singh A."/>
            <person name="Thomas B.C."/>
            <person name="Banfield J.F."/>
        </authorList>
    </citation>
    <scope>NUCLEOTIDE SEQUENCE [LARGE SCALE GENOMIC DNA]</scope>
    <source>
        <strain evidence="1">AMDSBA4</strain>
    </source>
</reference>